<dbReference type="PANTHER" id="PTHR43802:SF1">
    <property type="entry name" value="IP11341P-RELATED"/>
    <property type="match status" value="1"/>
</dbReference>
<evidence type="ECO:0000313" key="5">
    <source>
        <dbReference type="Proteomes" id="UP001195724"/>
    </source>
</evidence>
<dbReference type="SUPFAM" id="SSF52096">
    <property type="entry name" value="ClpP/crotonase"/>
    <property type="match status" value="1"/>
</dbReference>
<dbReference type="NCBIfam" id="NF004525">
    <property type="entry name" value="PRK05870.1"/>
    <property type="match status" value="1"/>
</dbReference>
<dbReference type="CDD" id="cd06558">
    <property type="entry name" value="crotonase-like"/>
    <property type="match status" value="1"/>
</dbReference>
<evidence type="ECO:0000313" key="4">
    <source>
        <dbReference type="Proteomes" id="UP000671828"/>
    </source>
</evidence>
<dbReference type="RefSeq" id="WP_204843389.1">
    <property type="nucleotide sequence ID" value="NZ_JAFBCL010000001.1"/>
</dbReference>
<accession>A0A8T8HS09</accession>
<reference evidence="3" key="2">
    <citation type="submission" date="2021-04" db="EMBL/GenBank/DDBJ databases">
        <title>Saccharothrix algeriensis WGS.</title>
        <authorList>
            <person name="Stuskova K."/>
            <person name="Hakalova E."/>
            <person name="Tebbal A.B."/>
            <person name="Eichmeier A."/>
        </authorList>
    </citation>
    <scope>NUCLEOTIDE SEQUENCE</scope>
    <source>
        <strain evidence="3">NRRL B-24137</strain>
    </source>
</reference>
<dbReference type="AlphaFoldDB" id="A0A8T8HS09"/>
<sequence length="253" mass="26124">MSEVLLERSDRVAVITVHDPERRNALTLDLSDQLVDAVRACERDDGVHAVVVTGAPPAFCAGADLSALGEAREEGLRRIYAGFLAVAGCALPTIAAVGGAAVGAGLNLALACDVRLVGPEARFDARFLQLGIHPGGGMTWMLQRLVGPQAAAAMTLLGRAPDADAAVRLGLAWERVDGGHDELVAAAVELAKASAEAPRDLVRTTKSTMRTTAALDAHPEAVDVELARQAASIATPEFAAKLAAAKARISGRG</sequence>
<reference evidence="2 5" key="1">
    <citation type="submission" date="2021-01" db="EMBL/GenBank/DDBJ databases">
        <title>Sequencing the genomes of 1000 actinobacteria strains.</title>
        <authorList>
            <person name="Klenk H.-P."/>
        </authorList>
    </citation>
    <scope>NUCLEOTIDE SEQUENCE [LARGE SCALE GENOMIC DNA]</scope>
    <source>
        <strain evidence="2 5">DSM 44581</strain>
    </source>
</reference>
<organism evidence="3 4">
    <name type="scientific">Saccharothrix algeriensis</name>
    <dbReference type="NCBI Taxonomy" id="173560"/>
    <lineage>
        <taxon>Bacteria</taxon>
        <taxon>Bacillati</taxon>
        <taxon>Actinomycetota</taxon>
        <taxon>Actinomycetes</taxon>
        <taxon>Pseudonocardiales</taxon>
        <taxon>Pseudonocardiaceae</taxon>
        <taxon>Saccharothrix</taxon>
    </lineage>
</organism>
<evidence type="ECO:0000313" key="3">
    <source>
        <dbReference type="EMBL" id="QTR01348.1"/>
    </source>
</evidence>
<dbReference type="Proteomes" id="UP001195724">
    <property type="component" value="Unassembled WGS sequence"/>
</dbReference>
<gene>
    <name evidence="3" type="ORF">J7S33_18055</name>
    <name evidence="2" type="ORF">JOE68_003507</name>
</gene>
<dbReference type="GO" id="GO:0004300">
    <property type="term" value="F:enoyl-CoA hydratase activity"/>
    <property type="evidence" value="ECO:0007669"/>
    <property type="project" value="UniProtKB-EC"/>
</dbReference>
<comment type="similarity">
    <text evidence="1">Belongs to the enoyl-CoA hydratase/isomerase family.</text>
</comment>
<proteinExistence type="inferred from homology"/>
<evidence type="ECO:0000313" key="2">
    <source>
        <dbReference type="EMBL" id="MBM7812642.1"/>
    </source>
</evidence>
<keyword evidence="3" id="KW-0456">Lyase</keyword>
<name>A0A8T8HS09_9PSEU</name>
<dbReference type="Pfam" id="PF00378">
    <property type="entry name" value="ECH_1"/>
    <property type="match status" value="1"/>
</dbReference>
<protein>
    <submittedName>
        <fullName evidence="3">Enoyl-CoA hydratase</fullName>
        <ecNumber evidence="3">4.2.1.17</ecNumber>
    </submittedName>
</protein>
<dbReference type="Gene3D" id="3.90.226.10">
    <property type="entry name" value="2-enoyl-CoA Hydratase, Chain A, domain 1"/>
    <property type="match status" value="1"/>
</dbReference>
<dbReference type="Proteomes" id="UP000671828">
    <property type="component" value="Chromosome"/>
</dbReference>
<dbReference type="InterPro" id="IPR029045">
    <property type="entry name" value="ClpP/crotonase-like_dom_sf"/>
</dbReference>
<dbReference type="EMBL" id="JAFBCL010000001">
    <property type="protein sequence ID" value="MBM7812642.1"/>
    <property type="molecule type" value="Genomic_DNA"/>
</dbReference>
<dbReference type="EMBL" id="CP072788">
    <property type="protein sequence ID" value="QTR01348.1"/>
    <property type="molecule type" value="Genomic_DNA"/>
</dbReference>
<dbReference type="EC" id="4.2.1.17" evidence="3"/>
<dbReference type="PANTHER" id="PTHR43802">
    <property type="entry name" value="ENOYL-COA HYDRATASE"/>
    <property type="match status" value="1"/>
</dbReference>
<dbReference type="InterPro" id="IPR001753">
    <property type="entry name" value="Enoyl-CoA_hydra/iso"/>
</dbReference>
<keyword evidence="5" id="KW-1185">Reference proteome</keyword>
<evidence type="ECO:0000256" key="1">
    <source>
        <dbReference type="ARBA" id="ARBA00005254"/>
    </source>
</evidence>